<dbReference type="Gene3D" id="3.90.470.20">
    <property type="entry name" value="4'-phosphopantetheinyl transferase domain"/>
    <property type="match status" value="1"/>
</dbReference>
<evidence type="ECO:0000256" key="4">
    <source>
        <dbReference type="ARBA" id="ARBA00022832"/>
    </source>
</evidence>
<feature type="domain" description="4'-phosphopantetheinyl transferase" evidence="9">
    <location>
        <begin position="4"/>
        <end position="101"/>
    </location>
</feature>
<dbReference type="HAMAP" id="MF_00101">
    <property type="entry name" value="AcpS"/>
    <property type="match status" value="1"/>
</dbReference>
<dbReference type="GO" id="GO:0000287">
    <property type="term" value="F:magnesium ion binding"/>
    <property type="evidence" value="ECO:0007669"/>
    <property type="project" value="InterPro"/>
</dbReference>
<evidence type="ECO:0000256" key="8">
    <source>
        <dbReference type="ARBA" id="ARBA00050875"/>
    </source>
</evidence>
<comment type="catalytic activity">
    <reaction evidence="8">
        <text>apo-[ACP] + CoA = holo-[ACP] + adenosine 3',5'-bisphosphate + H(+)</text>
        <dbReference type="Rhea" id="RHEA:12068"/>
        <dbReference type="Rhea" id="RHEA-COMP:9685"/>
        <dbReference type="Rhea" id="RHEA-COMP:9690"/>
        <dbReference type="ChEBI" id="CHEBI:15378"/>
        <dbReference type="ChEBI" id="CHEBI:29999"/>
        <dbReference type="ChEBI" id="CHEBI:57287"/>
        <dbReference type="ChEBI" id="CHEBI:58343"/>
        <dbReference type="ChEBI" id="CHEBI:64479"/>
        <dbReference type="EC" id="2.7.8.7"/>
    </reaction>
</comment>
<evidence type="ECO:0000256" key="7">
    <source>
        <dbReference type="ARBA" id="ARBA00023160"/>
    </source>
</evidence>
<dbReference type="Pfam" id="PF01648">
    <property type="entry name" value="ACPS"/>
    <property type="match status" value="1"/>
</dbReference>
<proteinExistence type="inferred from homology"/>
<protein>
    <recommendedName>
        <fullName evidence="9">4'-phosphopantetheinyl transferase domain-containing protein</fullName>
    </recommendedName>
</protein>
<evidence type="ECO:0000259" key="9">
    <source>
        <dbReference type="Pfam" id="PF01648"/>
    </source>
</evidence>
<dbReference type="InterPro" id="IPR037143">
    <property type="entry name" value="4-PPantetheinyl_Trfase_dom_sf"/>
</dbReference>
<dbReference type="InterPro" id="IPR002582">
    <property type="entry name" value="ACPS"/>
</dbReference>
<reference evidence="10" key="1">
    <citation type="journal article" date="2015" name="Nature">
        <title>Complex archaea that bridge the gap between prokaryotes and eukaryotes.</title>
        <authorList>
            <person name="Spang A."/>
            <person name="Saw J.H."/>
            <person name="Jorgensen S.L."/>
            <person name="Zaremba-Niedzwiedzka K."/>
            <person name="Martijn J."/>
            <person name="Lind A.E."/>
            <person name="van Eijk R."/>
            <person name="Schleper C."/>
            <person name="Guy L."/>
            <person name="Ettema T.J."/>
        </authorList>
    </citation>
    <scope>NUCLEOTIDE SEQUENCE</scope>
</reference>
<sequence>MIFGIGTDLVHIPRMQGLITKHGDKIAHRILSDNEFLLFQQAHKPAAFLAKRFAAKEATAKALGTGFRDGLSLRHIEVSNNHHGKPELTFYERGLELLDELNIGRSMLSLSDESEYAMAYVILMERQ</sequence>
<dbReference type="GO" id="GO:0006633">
    <property type="term" value="P:fatty acid biosynthetic process"/>
    <property type="evidence" value="ECO:0007669"/>
    <property type="project" value="UniProtKB-KW"/>
</dbReference>
<dbReference type="InterPro" id="IPR004568">
    <property type="entry name" value="Ppantetheine-prot_Trfase_dom"/>
</dbReference>
<evidence type="ECO:0000256" key="5">
    <source>
        <dbReference type="ARBA" id="ARBA00022842"/>
    </source>
</evidence>
<name>A0A0F9MZF0_9ZZZZ</name>
<evidence type="ECO:0000313" key="10">
    <source>
        <dbReference type="EMBL" id="KKN12690.1"/>
    </source>
</evidence>
<keyword evidence="5" id="KW-0460">Magnesium</keyword>
<evidence type="ECO:0000256" key="2">
    <source>
        <dbReference type="ARBA" id="ARBA00022679"/>
    </source>
</evidence>
<dbReference type="EMBL" id="LAZR01004004">
    <property type="protein sequence ID" value="KKN12690.1"/>
    <property type="molecule type" value="Genomic_DNA"/>
</dbReference>
<evidence type="ECO:0000256" key="3">
    <source>
        <dbReference type="ARBA" id="ARBA00022723"/>
    </source>
</evidence>
<keyword evidence="4" id="KW-0276">Fatty acid metabolism</keyword>
<dbReference type="InterPro" id="IPR008278">
    <property type="entry name" value="4-PPantetheinyl_Trfase_dom"/>
</dbReference>
<dbReference type="NCBIfam" id="TIGR00516">
    <property type="entry name" value="acpS"/>
    <property type="match status" value="1"/>
</dbReference>
<evidence type="ECO:0000256" key="6">
    <source>
        <dbReference type="ARBA" id="ARBA00023098"/>
    </source>
</evidence>
<keyword evidence="6" id="KW-0443">Lipid metabolism</keyword>
<dbReference type="SUPFAM" id="SSF56214">
    <property type="entry name" value="4'-phosphopantetheinyl transferase"/>
    <property type="match status" value="1"/>
</dbReference>
<accession>A0A0F9MZF0</accession>
<gene>
    <name evidence="10" type="ORF">LCGC14_1014000</name>
</gene>
<comment type="caution">
    <text evidence="10">The sequence shown here is derived from an EMBL/GenBank/DDBJ whole genome shotgun (WGS) entry which is preliminary data.</text>
</comment>
<organism evidence="10">
    <name type="scientific">marine sediment metagenome</name>
    <dbReference type="NCBI Taxonomy" id="412755"/>
    <lineage>
        <taxon>unclassified sequences</taxon>
        <taxon>metagenomes</taxon>
        <taxon>ecological metagenomes</taxon>
    </lineage>
</organism>
<dbReference type="AlphaFoldDB" id="A0A0F9MZF0"/>
<dbReference type="GO" id="GO:0008897">
    <property type="term" value="F:holo-[acyl-carrier-protein] synthase activity"/>
    <property type="evidence" value="ECO:0007669"/>
    <property type="project" value="UniProtKB-EC"/>
</dbReference>
<dbReference type="NCBIfam" id="TIGR00556">
    <property type="entry name" value="pantethn_trn"/>
    <property type="match status" value="1"/>
</dbReference>
<dbReference type="FunFam" id="3.90.470.20:FF:000001">
    <property type="entry name" value="Holo-[acyl-carrier-protein] synthase"/>
    <property type="match status" value="1"/>
</dbReference>
<evidence type="ECO:0000256" key="1">
    <source>
        <dbReference type="ARBA" id="ARBA00022516"/>
    </source>
</evidence>
<keyword evidence="3" id="KW-0479">Metal-binding</keyword>
<keyword evidence="2" id="KW-0808">Transferase</keyword>
<keyword evidence="1" id="KW-0444">Lipid biosynthesis</keyword>
<keyword evidence="7" id="KW-0275">Fatty acid biosynthesis</keyword>